<keyword evidence="4" id="KW-1185">Reference proteome</keyword>
<dbReference type="AlphaFoldDB" id="A0AA35W8A4"/>
<dbReference type="GO" id="GO:0005524">
    <property type="term" value="F:ATP binding"/>
    <property type="evidence" value="ECO:0007669"/>
    <property type="project" value="InterPro"/>
</dbReference>
<sequence>MSTLRHPNIVQFLGVAFFPGSRLPAIVMERLLTSLHDLLEPQRPPPRSSKPFIPLSLKCSILHDVACGLAYLHERSVVHRDLTANNVLLNSGMVAKIADLGVARILPDLAPATLTFAPGASVYMPPEALESKPGEENEGRMSKYDASIDIFSFGVVAMFTISQTFPYKLLAPTYTKDGENPVGRSELERRQEYMTIVNSQLEGKHPLLVEIIEKCLDFPGKRPDVKKVLDLLVEARKEVQDEQISKNKLDLVQALREAHISHQENENQLQSSLKEQEALKEKNEKSLETIREKRQQILEENQLVQNKDRELTETLEKLRQKEEQLQTSEREKQRVQQQLTRKEAELTRNEAEVTRKEAEVTRKEAELTRAEETIRREQQQIQEMRQRETELVQAKDREIALLQQQLTETRKKLRQGEKELQSTSAEVIDFKKSLLGKNANLETLRRRVCPYTSHASGRGQTSATVNEQAFLFVEITDSNGRRYPIEQAVAAQLEIVPKPTPTNNDSLLSNLLFGILPKLI</sequence>
<dbReference type="SUPFAM" id="SSF56112">
    <property type="entry name" value="Protein kinase-like (PK-like)"/>
    <property type="match status" value="1"/>
</dbReference>
<dbReference type="InterPro" id="IPR001245">
    <property type="entry name" value="Ser-Thr/Tyr_kinase_cat_dom"/>
</dbReference>
<feature type="region of interest" description="Disordered" evidence="1">
    <location>
        <begin position="322"/>
        <end position="359"/>
    </location>
</feature>
<dbReference type="PANTHER" id="PTHR44329">
    <property type="entry name" value="SERINE/THREONINE-PROTEIN KINASE TNNI3K-RELATED"/>
    <property type="match status" value="1"/>
</dbReference>
<dbReference type="PROSITE" id="PS00109">
    <property type="entry name" value="PROTEIN_KINASE_TYR"/>
    <property type="match status" value="1"/>
</dbReference>
<dbReference type="InterPro" id="IPR011009">
    <property type="entry name" value="Kinase-like_dom_sf"/>
</dbReference>
<protein>
    <submittedName>
        <fullName evidence="3">Serine/threonine-protein kinase STY17</fullName>
    </submittedName>
</protein>
<dbReference type="GO" id="GO:0004674">
    <property type="term" value="F:protein serine/threonine kinase activity"/>
    <property type="evidence" value="ECO:0007669"/>
    <property type="project" value="TreeGrafter"/>
</dbReference>
<organism evidence="3 4">
    <name type="scientific">Geodia barretti</name>
    <name type="common">Barrett's horny sponge</name>
    <dbReference type="NCBI Taxonomy" id="519541"/>
    <lineage>
        <taxon>Eukaryota</taxon>
        <taxon>Metazoa</taxon>
        <taxon>Porifera</taxon>
        <taxon>Demospongiae</taxon>
        <taxon>Heteroscleromorpha</taxon>
        <taxon>Tetractinellida</taxon>
        <taxon>Astrophorina</taxon>
        <taxon>Geodiidae</taxon>
        <taxon>Geodia</taxon>
    </lineage>
</organism>
<proteinExistence type="predicted"/>
<dbReference type="Pfam" id="PF07714">
    <property type="entry name" value="PK_Tyr_Ser-Thr"/>
    <property type="match status" value="1"/>
</dbReference>
<accession>A0AA35W8A4</accession>
<dbReference type="InterPro" id="IPR000719">
    <property type="entry name" value="Prot_kinase_dom"/>
</dbReference>
<feature type="compositionally biased region" description="Basic and acidic residues" evidence="1">
    <location>
        <begin position="274"/>
        <end position="285"/>
    </location>
</feature>
<dbReference type="InterPro" id="IPR051681">
    <property type="entry name" value="Ser/Thr_Kinases-Pseudokinases"/>
</dbReference>
<keyword evidence="3" id="KW-0418">Kinase</keyword>
<dbReference type="Gene3D" id="1.10.510.10">
    <property type="entry name" value="Transferase(Phosphotransferase) domain 1"/>
    <property type="match status" value="1"/>
</dbReference>
<name>A0AA35W8A4_GEOBA</name>
<dbReference type="InterPro" id="IPR008266">
    <property type="entry name" value="Tyr_kinase_AS"/>
</dbReference>
<feature type="domain" description="Protein kinase" evidence="2">
    <location>
        <begin position="1"/>
        <end position="233"/>
    </location>
</feature>
<evidence type="ECO:0000313" key="3">
    <source>
        <dbReference type="EMBL" id="CAI8005545.1"/>
    </source>
</evidence>
<dbReference type="EMBL" id="CASHTH010000618">
    <property type="protein sequence ID" value="CAI8005545.1"/>
    <property type="molecule type" value="Genomic_DNA"/>
</dbReference>
<dbReference type="Proteomes" id="UP001174909">
    <property type="component" value="Unassembled WGS sequence"/>
</dbReference>
<dbReference type="PROSITE" id="PS50011">
    <property type="entry name" value="PROTEIN_KINASE_DOM"/>
    <property type="match status" value="1"/>
</dbReference>
<evidence type="ECO:0000256" key="1">
    <source>
        <dbReference type="SAM" id="MobiDB-lite"/>
    </source>
</evidence>
<evidence type="ECO:0000259" key="2">
    <source>
        <dbReference type="PROSITE" id="PS50011"/>
    </source>
</evidence>
<keyword evidence="3" id="KW-0808">Transferase</keyword>
<dbReference type="EMBL" id="CASHTH010000618">
    <property type="protein sequence ID" value="CAI8005546.1"/>
    <property type="molecule type" value="Genomic_DNA"/>
</dbReference>
<gene>
    <name evidence="3" type="ORF">GBAR_LOCUS4299</name>
</gene>
<reference evidence="3" key="1">
    <citation type="submission" date="2023-03" db="EMBL/GenBank/DDBJ databases">
        <authorList>
            <person name="Steffen K."/>
            <person name="Cardenas P."/>
        </authorList>
    </citation>
    <scope>NUCLEOTIDE SEQUENCE</scope>
</reference>
<feature type="region of interest" description="Disordered" evidence="1">
    <location>
        <begin position="262"/>
        <end position="285"/>
    </location>
</feature>
<evidence type="ECO:0000313" key="4">
    <source>
        <dbReference type="Proteomes" id="UP001174909"/>
    </source>
</evidence>
<comment type="caution">
    <text evidence="3">The sequence shown here is derived from an EMBL/GenBank/DDBJ whole genome shotgun (WGS) entry which is preliminary data.</text>
</comment>